<evidence type="ECO:0000313" key="19">
    <source>
        <dbReference type="EMBL" id="KAG6461288.1"/>
    </source>
</evidence>
<evidence type="ECO:0000259" key="16">
    <source>
        <dbReference type="Pfam" id="PF00441"/>
    </source>
</evidence>
<evidence type="ECO:0000256" key="7">
    <source>
        <dbReference type="ARBA" id="ARBA00031895"/>
    </source>
</evidence>
<feature type="binding site" evidence="15">
    <location>
        <position position="572"/>
    </location>
    <ligand>
        <name>FAD</name>
        <dbReference type="ChEBI" id="CHEBI:57692"/>
    </ligand>
</feature>
<comment type="catalytic activity">
    <reaction evidence="10">
        <text>pentanoyl-CoA + oxidized [electron-transfer flavoprotein] + H(+) = (2E)-pentenoyl-CoA + reduced [electron-transfer flavoprotein]</text>
        <dbReference type="Rhea" id="RHEA:43456"/>
        <dbReference type="Rhea" id="RHEA-COMP:10685"/>
        <dbReference type="Rhea" id="RHEA-COMP:10686"/>
        <dbReference type="ChEBI" id="CHEBI:15378"/>
        <dbReference type="ChEBI" id="CHEBI:57389"/>
        <dbReference type="ChEBI" id="CHEBI:57692"/>
        <dbReference type="ChEBI" id="CHEBI:58307"/>
        <dbReference type="ChEBI" id="CHEBI:86160"/>
    </reaction>
</comment>
<dbReference type="GO" id="GO:0050660">
    <property type="term" value="F:flavin adenine dinucleotide binding"/>
    <property type="evidence" value="ECO:0007669"/>
    <property type="project" value="InterPro"/>
</dbReference>
<dbReference type="GO" id="GO:0008470">
    <property type="term" value="F:3-methylbutanoyl-CoA dehydrogenase activity"/>
    <property type="evidence" value="ECO:0007669"/>
    <property type="project" value="UniProtKB-EC"/>
</dbReference>
<evidence type="ECO:0000256" key="15">
    <source>
        <dbReference type="PIRSR" id="PIRSR634183-3"/>
    </source>
</evidence>
<keyword evidence="6" id="KW-0560">Oxidoreductase</keyword>
<feature type="domain" description="Acyl-CoA dehydrogenase/oxidase C-terminal" evidence="16">
    <location>
        <begin position="533"/>
        <end position="681"/>
    </location>
</feature>
<dbReference type="PANTHER" id="PTHR43884">
    <property type="entry name" value="ACYL-COA DEHYDROGENASE"/>
    <property type="match status" value="1"/>
</dbReference>
<evidence type="ECO:0000256" key="3">
    <source>
        <dbReference type="ARBA" id="ARBA00012046"/>
    </source>
</evidence>
<dbReference type="FunFam" id="1.20.140.10:FF:000003">
    <property type="entry name" value="isovaleryl-CoA dehydrogenase, mitochondrial"/>
    <property type="match status" value="1"/>
</dbReference>
<comment type="catalytic activity">
    <reaction evidence="12">
        <text>3-methylbutanoyl-CoA + oxidized [electron-transfer flavoprotein] + H(+) = 3-methylbut-2-enoyl-CoA + reduced [electron-transfer flavoprotein]</text>
        <dbReference type="Rhea" id="RHEA:12276"/>
        <dbReference type="Rhea" id="RHEA-COMP:10685"/>
        <dbReference type="Rhea" id="RHEA-COMP:10686"/>
        <dbReference type="ChEBI" id="CHEBI:15378"/>
        <dbReference type="ChEBI" id="CHEBI:57344"/>
        <dbReference type="ChEBI" id="CHEBI:57345"/>
        <dbReference type="ChEBI" id="CHEBI:57692"/>
        <dbReference type="ChEBI" id="CHEBI:58307"/>
        <dbReference type="EC" id="1.3.8.4"/>
    </reaction>
</comment>
<dbReference type="CDD" id="cd01156">
    <property type="entry name" value="IVD"/>
    <property type="match status" value="1"/>
</dbReference>
<feature type="binding site" evidence="14">
    <location>
        <position position="537"/>
    </location>
    <ligand>
        <name>substrate</name>
    </ligand>
</feature>
<feature type="domain" description="ATP-sulfurylase PUA-like" evidence="18">
    <location>
        <begin position="40"/>
        <end position="198"/>
    </location>
</feature>
<evidence type="ECO:0000256" key="12">
    <source>
        <dbReference type="ARBA" id="ARBA00052875"/>
    </source>
</evidence>
<dbReference type="Pfam" id="PF02771">
    <property type="entry name" value="Acyl-CoA_dh_N"/>
    <property type="match status" value="1"/>
</dbReference>
<evidence type="ECO:0000256" key="9">
    <source>
        <dbReference type="ARBA" id="ARBA00047736"/>
    </source>
</evidence>
<evidence type="ECO:0000256" key="13">
    <source>
        <dbReference type="PIRSR" id="PIRSR634183-1"/>
    </source>
</evidence>
<dbReference type="InterPro" id="IPR009075">
    <property type="entry name" value="AcylCo_DH/oxidase_C"/>
</dbReference>
<comment type="catalytic activity">
    <reaction evidence="9">
        <text>butanoyl-CoA + oxidized [electron-transfer flavoprotein] + H(+) = (2E)-butenoyl-CoA + reduced [electron-transfer flavoprotein]</text>
        <dbReference type="Rhea" id="RHEA:24004"/>
        <dbReference type="Rhea" id="RHEA-COMP:10685"/>
        <dbReference type="Rhea" id="RHEA-COMP:10686"/>
        <dbReference type="ChEBI" id="CHEBI:15378"/>
        <dbReference type="ChEBI" id="CHEBI:57332"/>
        <dbReference type="ChEBI" id="CHEBI:57371"/>
        <dbReference type="ChEBI" id="CHEBI:57692"/>
        <dbReference type="ChEBI" id="CHEBI:58307"/>
        <dbReference type="EC" id="1.3.8.1"/>
    </reaction>
</comment>
<comment type="pathway">
    <text evidence="1">Amino-acid degradation; L-leucine degradation; (S)-3-hydroxy-3-methylglutaryl-CoA from 3-isovaleryl-CoA: step 1/3.</text>
</comment>
<dbReference type="PANTHER" id="PTHR43884:SF12">
    <property type="entry name" value="ISOVALERYL-COA DEHYDROGENASE, MITOCHONDRIAL-RELATED"/>
    <property type="match status" value="1"/>
</dbReference>
<evidence type="ECO:0000259" key="18">
    <source>
        <dbReference type="Pfam" id="PF14306"/>
    </source>
</evidence>
<feature type="binding site" evidence="15">
    <location>
        <begin position="640"/>
        <end position="644"/>
    </location>
    <ligand>
        <name>FAD</name>
        <dbReference type="ChEBI" id="CHEBI:57692"/>
    </ligand>
</feature>
<feature type="binding site" evidence="15">
    <location>
        <begin position="669"/>
        <end position="671"/>
    </location>
    <ligand>
        <name>FAD</name>
        <dbReference type="ChEBI" id="CHEBI:57692"/>
    </ligand>
</feature>
<evidence type="ECO:0000259" key="17">
    <source>
        <dbReference type="Pfam" id="PF02771"/>
    </source>
</evidence>
<proteinExistence type="predicted"/>
<keyword evidence="20" id="KW-1185">Reference proteome</keyword>
<name>A0A921ZPV4_MANSE</name>
<dbReference type="AlphaFoldDB" id="A0A921ZPV4"/>
<dbReference type="Pfam" id="PF14306">
    <property type="entry name" value="PUA_2"/>
    <property type="match status" value="1"/>
</dbReference>
<feature type="binding site" evidence="15">
    <location>
        <position position="583"/>
    </location>
    <ligand>
        <name>FAD</name>
        <dbReference type="ChEBI" id="CHEBI:57692"/>
    </ligand>
</feature>
<feature type="binding site" evidence="14">
    <location>
        <position position="468"/>
    </location>
    <ligand>
        <name>substrate</name>
    </ligand>
</feature>
<evidence type="ECO:0000256" key="6">
    <source>
        <dbReference type="ARBA" id="ARBA00023002"/>
    </source>
</evidence>
<evidence type="ECO:0000313" key="20">
    <source>
        <dbReference type="Proteomes" id="UP000791440"/>
    </source>
</evidence>
<dbReference type="InterPro" id="IPR034183">
    <property type="entry name" value="IVD"/>
</dbReference>
<keyword evidence="15" id="KW-0274">FAD</keyword>
<reference evidence="19" key="1">
    <citation type="journal article" date="2016" name="Insect Biochem. Mol. Biol.">
        <title>Multifaceted biological insights from a draft genome sequence of the tobacco hornworm moth, Manduca sexta.</title>
        <authorList>
            <person name="Kanost M.R."/>
            <person name="Arrese E.L."/>
            <person name="Cao X."/>
            <person name="Chen Y.R."/>
            <person name="Chellapilla S."/>
            <person name="Goldsmith M.R."/>
            <person name="Grosse-Wilde E."/>
            <person name="Heckel D.G."/>
            <person name="Herndon N."/>
            <person name="Jiang H."/>
            <person name="Papanicolaou A."/>
            <person name="Qu J."/>
            <person name="Soulages J.L."/>
            <person name="Vogel H."/>
            <person name="Walters J."/>
            <person name="Waterhouse R.M."/>
            <person name="Ahn S.J."/>
            <person name="Almeida F.C."/>
            <person name="An C."/>
            <person name="Aqrawi P."/>
            <person name="Bretschneider A."/>
            <person name="Bryant W.B."/>
            <person name="Bucks S."/>
            <person name="Chao H."/>
            <person name="Chevignon G."/>
            <person name="Christen J.M."/>
            <person name="Clarke D.F."/>
            <person name="Dittmer N.T."/>
            <person name="Ferguson L.C.F."/>
            <person name="Garavelou S."/>
            <person name="Gordon K.H.J."/>
            <person name="Gunaratna R.T."/>
            <person name="Han Y."/>
            <person name="Hauser F."/>
            <person name="He Y."/>
            <person name="Heidel-Fischer H."/>
            <person name="Hirsh A."/>
            <person name="Hu Y."/>
            <person name="Jiang H."/>
            <person name="Kalra D."/>
            <person name="Klinner C."/>
            <person name="Konig C."/>
            <person name="Kovar C."/>
            <person name="Kroll A.R."/>
            <person name="Kuwar S.S."/>
            <person name="Lee S.L."/>
            <person name="Lehman R."/>
            <person name="Li K."/>
            <person name="Li Z."/>
            <person name="Liang H."/>
            <person name="Lovelace S."/>
            <person name="Lu Z."/>
            <person name="Mansfield J.H."/>
            <person name="McCulloch K.J."/>
            <person name="Mathew T."/>
            <person name="Morton B."/>
            <person name="Muzny D.M."/>
            <person name="Neunemann D."/>
            <person name="Ongeri F."/>
            <person name="Pauchet Y."/>
            <person name="Pu L.L."/>
            <person name="Pyrousis I."/>
            <person name="Rao X.J."/>
            <person name="Redding A."/>
            <person name="Roesel C."/>
            <person name="Sanchez-Gracia A."/>
            <person name="Schaack S."/>
            <person name="Shukla A."/>
            <person name="Tetreau G."/>
            <person name="Wang Y."/>
            <person name="Xiong G.H."/>
            <person name="Traut W."/>
            <person name="Walsh T.K."/>
            <person name="Worley K.C."/>
            <person name="Wu D."/>
            <person name="Wu W."/>
            <person name="Wu Y.Q."/>
            <person name="Zhang X."/>
            <person name="Zou Z."/>
            <person name="Zucker H."/>
            <person name="Briscoe A.D."/>
            <person name="Burmester T."/>
            <person name="Clem R.J."/>
            <person name="Feyereisen R."/>
            <person name="Grimmelikhuijzen C.J.P."/>
            <person name="Hamodrakas S.J."/>
            <person name="Hansson B.S."/>
            <person name="Huguet E."/>
            <person name="Jermiin L.S."/>
            <person name="Lan Q."/>
            <person name="Lehman H.K."/>
            <person name="Lorenzen M."/>
            <person name="Merzendorfer H."/>
            <person name="Michalopoulos I."/>
            <person name="Morton D.B."/>
            <person name="Muthukrishnan S."/>
            <person name="Oakeshott J.G."/>
            <person name="Palmer W."/>
            <person name="Park Y."/>
            <person name="Passarelli A.L."/>
            <person name="Rozas J."/>
            <person name="Schwartz L.M."/>
            <person name="Smith W."/>
            <person name="Southgate A."/>
            <person name="Vilcinskas A."/>
            <person name="Vogt R."/>
            <person name="Wang P."/>
            <person name="Werren J."/>
            <person name="Yu X.Q."/>
            <person name="Zhou J.J."/>
            <person name="Brown S.J."/>
            <person name="Scherer S.E."/>
            <person name="Richards S."/>
            <person name="Blissard G.W."/>
        </authorList>
    </citation>
    <scope>NUCLEOTIDE SEQUENCE</scope>
</reference>
<feature type="domain" description="Acyl-CoA dehydrogenase/oxidase N-terminal" evidence="17">
    <location>
        <begin position="345"/>
        <end position="454"/>
    </location>
</feature>
<evidence type="ECO:0000256" key="8">
    <source>
        <dbReference type="ARBA" id="ARBA00045583"/>
    </source>
</evidence>
<reference evidence="19" key="2">
    <citation type="submission" date="2020-12" db="EMBL/GenBank/DDBJ databases">
        <authorList>
            <person name="Kanost M."/>
        </authorList>
    </citation>
    <scope>NUCLEOTIDE SEQUENCE</scope>
</reference>
<feature type="active site" description="Proton acceptor" evidence="13">
    <location>
        <position position="546"/>
    </location>
</feature>
<gene>
    <name evidence="19" type="ORF">O3G_MSEX012530</name>
</gene>
<dbReference type="InterPro" id="IPR013786">
    <property type="entry name" value="AcylCoA_DH/ox_N"/>
</dbReference>
<dbReference type="EC" id="1.3.8.4" evidence="2"/>
<comment type="function">
    <text evidence="8">Catalyzes the conversion of isovaleryl-CoA/3-methylbutanoyl-CoA to 3-methylbut-2-enoyl-CoA as an intermediate step in the leucine (Leu) catabolic pathway. To a lesser extent, is also able to catalyze the oxidation of other saturated short-chain acyl-CoA thioesters as pentanoyl-CoA, hexenoyl-CoA and butenoyl-CoA.</text>
</comment>
<evidence type="ECO:0000256" key="5">
    <source>
        <dbReference type="ARBA" id="ARBA00022630"/>
    </source>
</evidence>
<evidence type="ECO:0000256" key="14">
    <source>
        <dbReference type="PIRSR" id="PIRSR634183-2"/>
    </source>
</evidence>
<dbReference type="FunFam" id="1.10.540.10:FF:000007">
    <property type="entry name" value="Isovaleryl-CoA dehydrogenase, mitochondrial"/>
    <property type="match status" value="1"/>
</dbReference>
<dbReference type="FunFam" id="3.10.400.10:FF:000002">
    <property type="entry name" value="ATP sulfurylase 2"/>
    <property type="match status" value="1"/>
</dbReference>
<evidence type="ECO:0000256" key="10">
    <source>
        <dbReference type="ARBA" id="ARBA00048345"/>
    </source>
</evidence>
<dbReference type="Proteomes" id="UP000791440">
    <property type="component" value="Unassembled WGS sequence"/>
</dbReference>
<feature type="binding site" evidence="14">
    <location>
        <begin position="544"/>
        <end position="547"/>
    </location>
    <ligand>
        <name>substrate</name>
    </ligand>
</feature>
<keyword evidence="5" id="KW-0285">Flavoprotein</keyword>
<sequence>MSLFQDREVARRIHIDSDLPFFEVFIDTPLEGIIPRFDNHLTEVEELFIYGNRLTSAIEEAATLPQIELTTLDLQWVQVLSEGWAYPLKGFMREHEYLQALHSNCLTLPDGSVMNQSVPVVLAVAAEVKERLSGASAVSLRHAGRAVAVLRAPEFYPHRQAERCCRQFGIDHAGHPYIKMIKDSGDWLVGGNLEVFERIRWNDGLDSYRLTPNELRKKFKELQADAVFAFQLRNPIHNGHALLMQDTQRQLVERGFKKPVGWTKDDDVPLEVRINQHKAVLNEGVLDPNSTVQWHAKCRMNAGANHYIVGRDPAGLPHPAGGGDLYDPRHGAMVLKAAPGLNDLELRSSVFDFAQKELAPKAAEIDKENNFKGLREFWKKLGHLGLLGITANPDYGGTGGKYSDHCVIMEELSRASGGIALSYGAHSNLCVNQINRNGNDAQKSKYLPKLCSGEHIGALAMSEPGAGSDVVYAKTDLTSKPQHGITAFLIEKGFPGFTTAQKLDKLGMRGSNTCELVFENCKVPAENILGEKNKGVYVLMSGLDLERLVLAAGPVGLMQAAVDVSFEYAHTRKQFGRNIGEFQLLQGKMADMYTTLSACRSYLYSVAKACDEGHVNSKDCAGVILYCAEKATQVALDAIQILGGNGYINDYPTGRLLRDAKLYEIGAGTSEVRRMLIGRALNNEYK</sequence>
<feature type="binding site" evidence="14">
    <location>
        <begin position="667"/>
        <end position="668"/>
    </location>
    <ligand>
        <name>substrate</name>
    </ligand>
</feature>
<evidence type="ECO:0000256" key="11">
    <source>
        <dbReference type="ARBA" id="ARBA00048375"/>
    </source>
</evidence>
<accession>A0A921ZPV4</accession>
<dbReference type="GO" id="GO:0004781">
    <property type="term" value="F:sulfate adenylyltransferase (ATP) activity"/>
    <property type="evidence" value="ECO:0007669"/>
    <property type="project" value="InterPro"/>
</dbReference>
<protein>
    <recommendedName>
        <fullName evidence="4">Isovaleryl-CoA dehydrogenase, mitochondrial</fullName>
        <ecNumber evidence="3">1.3.8.1</ecNumber>
        <ecNumber evidence="2">1.3.8.4</ecNumber>
    </recommendedName>
    <alternativeName>
        <fullName evidence="7">Butyryl-CoA dehydrogenase</fullName>
    </alternativeName>
</protein>
<comment type="cofactor">
    <cofactor evidence="15">
        <name>FAD</name>
        <dbReference type="ChEBI" id="CHEBI:57692"/>
    </cofactor>
</comment>
<feature type="binding site" evidence="15">
    <location>
        <begin position="459"/>
        <end position="468"/>
    </location>
    <ligand>
        <name>FAD</name>
        <dbReference type="ChEBI" id="CHEBI:57692"/>
    </ligand>
</feature>
<dbReference type="GO" id="GO:0005739">
    <property type="term" value="C:mitochondrion"/>
    <property type="evidence" value="ECO:0007669"/>
    <property type="project" value="TreeGrafter"/>
</dbReference>
<dbReference type="Pfam" id="PF00441">
    <property type="entry name" value="Acyl-CoA_dh_1"/>
    <property type="match status" value="1"/>
</dbReference>
<comment type="caution">
    <text evidence="19">The sequence shown here is derived from an EMBL/GenBank/DDBJ whole genome shotgun (WGS) entry which is preliminary data.</text>
</comment>
<comment type="catalytic activity">
    <reaction evidence="11">
        <text>hexanoyl-CoA + oxidized [electron-transfer flavoprotein] + H(+) = (2E)-hexenoyl-CoA + reduced [electron-transfer flavoprotein]</text>
        <dbReference type="Rhea" id="RHEA:43464"/>
        <dbReference type="Rhea" id="RHEA-COMP:10685"/>
        <dbReference type="Rhea" id="RHEA-COMP:10686"/>
        <dbReference type="ChEBI" id="CHEBI:15378"/>
        <dbReference type="ChEBI" id="CHEBI:57692"/>
        <dbReference type="ChEBI" id="CHEBI:58307"/>
        <dbReference type="ChEBI" id="CHEBI:62077"/>
        <dbReference type="ChEBI" id="CHEBI:62620"/>
    </reaction>
</comment>
<dbReference type="EMBL" id="JH668731">
    <property type="protein sequence ID" value="KAG6461288.1"/>
    <property type="molecule type" value="Genomic_DNA"/>
</dbReference>
<dbReference type="InterPro" id="IPR025980">
    <property type="entry name" value="ATP-Sase_PUA-like_dom"/>
</dbReference>
<dbReference type="InterPro" id="IPR006089">
    <property type="entry name" value="Acyl-CoA_DH_CS"/>
</dbReference>
<dbReference type="EC" id="1.3.8.1" evidence="3"/>
<organism evidence="19 20">
    <name type="scientific">Manduca sexta</name>
    <name type="common">Tobacco hawkmoth</name>
    <name type="synonym">Tobacco hornworm</name>
    <dbReference type="NCBI Taxonomy" id="7130"/>
    <lineage>
        <taxon>Eukaryota</taxon>
        <taxon>Metazoa</taxon>
        <taxon>Ecdysozoa</taxon>
        <taxon>Arthropoda</taxon>
        <taxon>Hexapoda</taxon>
        <taxon>Insecta</taxon>
        <taxon>Pterygota</taxon>
        <taxon>Neoptera</taxon>
        <taxon>Endopterygota</taxon>
        <taxon>Lepidoptera</taxon>
        <taxon>Glossata</taxon>
        <taxon>Ditrysia</taxon>
        <taxon>Bombycoidea</taxon>
        <taxon>Sphingidae</taxon>
        <taxon>Sphinginae</taxon>
        <taxon>Sphingini</taxon>
        <taxon>Manduca</taxon>
    </lineage>
</organism>
<evidence type="ECO:0000256" key="4">
    <source>
        <dbReference type="ARBA" id="ARBA00018258"/>
    </source>
</evidence>
<dbReference type="PROSITE" id="PS00073">
    <property type="entry name" value="ACYL_COA_DH_2"/>
    <property type="match status" value="1"/>
</dbReference>
<dbReference type="GO" id="GO:0006552">
    <property type="term" value="P:L-leucine catabolic process"/>
    <property type="evidence" value="ECO:0007669"/>
    <property type="project" value="TreeGrafter"/>
</dbReference>
<evidence type="ECO:0000256" key="2">
    <source>
        <dbReference type="ARBA" id="ARBA00012044"/>
    </source>
</evidence>
<evidence type="ECO:0000256" key="1">
    <source>
        <dbReference type="ARBA" id="ARBA00004898"/>
    </source>
</evidence>